<dbReference type="Gene3D" id="2.30.30.190">
    <property type="entry name" value="CAP Gly-rich-like domain"/>
    <property type="match status" value="1"/>
</dbReference>
<dbReference type="InterPro" id="IPR000938">
    <property type="entry name" value="CAP-Gly_domain"/>
</dbReference>
<evidence type="ECO:0000259" key="9">
    <source>
        <dbReference type="PROSITE" id="PS50245"/>
    </source>
</evidence>
<organism evidence="10 11">
    <name type="scientific">Basidiobolus ranarum</name>
    <dbReference type="NCBI Taxonomy" id="34480"/>
    <lineage>
        <taxon>Eukaryota</taxon>
        <taxon>Fungi</taxon>
        <taxon>Fungi incertae sedis</taxon>
        <taxon>Zoopagomycota</taxon>
        <taxon>Entomophthoromycotina</taxon>
        <taxon>Basidiobolomycetes</taxon>
        <taxon>Basidiobolales</taxon>
        <taxon>Basidiobolaceae</taxon>
        <taxon>Basidiobolus</taxon>
    </lineage>
</organism>
<comment type="subcellular location">
    <subcellularLocation>
        <location evidence="1">Cytoplasm</location>
        <location evidence="1">Cytoskeleton</location>
    </subcellularLocation>
</comment>
<feature type="compositionally biased region" description="Polar residues" evidence="8">
    <location>
        <begin position="250"/>
        <end position="264"/>
    </location>
</feature>
<feature type="region of interest" description="Disordered" evidence="8">
    <location>
        <begin position="250"/>
        <end position="293"/>
    </location>
</feature>
<evidence type="ECO:0000256" key="4">
    <source>
        <dbReference type="ARBA" id="ARBA00022737"/>
    </source>
</evidence>
<dbReference type="InterPro" id="IPR036859">
    <property type="entry name" value="CAP-Gly_dom_sf"/>
</dbReference>
<dbReference type="Pfam" id="PF16641">
    <property type="entry name" value="CLIP1_ZNF"/>
    <property type="match status" value="2"/>
</dbReference>
<feature type="coiled-coil region" evidence="7">
    <location>
        <begin position="922"/>
        <end position="1025"/>
    </location>
</feature>
<dbReference type="Proteomes" id="UP001479436">
    <property type="component" value="Unassembled WGS sequence"/>
</dbReference>
<feature type="compositionally biased region" description="Polar residues" evidence="8">
    <location>
        <begin position="47"/>
        <end position="60"/>
    </location>
</feature>
<dbReference type="InterPro" id="IPR032108">
    <property type="entry name" value="CLIP1_ZNF"/>
</dbReference>
<evidence type="ECO:0000313" key="10">
    <source>
        <dbReference type="EMBL" id="KAK9729396.1"/>
    </source>
</evidence>
<keyword evidence="6" id="KW-0206">Cytoskeleton</keyword>
<dbReference type="EMBL" id="JASJQH010006880">
    <property type="protein sequence ID" value="KAK9729396.1"/>
    <property type="molecule type" value="Genomic_DNA"/>
</dbReference>
<feature type="compositionally biased region" description="Polar residues" evidence="8">
    <location>
        <begin position="327"/>
        <end position="345"/>
    </location>
</feature>
<dbReference type="SMART" id="SM01052">
    <property type="entry name" value="CAP_GLY"/>
    <property type="match status" value="1"/>
</dbReference>
<name>A0ABR2WBH4_9FUNG</name>
<feature type="compositionally biased region" description="Polar residues" evidence="8">
    <location>
        <begin position="122"/>
        <end position="141"/>
    </location>
</feature>
<proteinExistence type="predicted"/>
<feature type="compositionally biased region" description="Low complexity" evidence="8">
    <location>
        <begin position="371"/>
        <end position="388"/>
    </location>
</feature>
<dbReference type="PROSITE" id="PS50245">
    <property type="entry name" value="CAP_GLY_2"/>
    <property type="match status" value="1"/>
</dbReference>
<comment type="caution">
    <text evidence="10">The sequence shown here is derived from an EMBL/GenBank/DDBJ whole genome shotgun (WGS) entry which is preliminary data.</text>
</comment>
<feature type="region of interest" description="Disordered" evidence="8">
    <location>
        <begin position="325"/>
        <end position="401"/>
    </location>
</feature>
<keyword evidence="3" id="KW-0493">Microtubule</keyword>
<evidence type="ECO:0000256" key="7">
    <source>
        <dbReference type="SAM" id="Coils"/>
    </source>
</evidence>
<feature type="coiled-coil region" evidence="7">
    <location>
        <begin position="652"/>
        <end position="837"/>
    </location>
</feature>
<feature type="region of interest" description="Disordered" evidence="8">
    <location>
        <begin position="1"/>
        <end position="152"/>
    </location>
</feature>
<feature type="region of interest" description="Disordered" evidence="8">
    <location>
        <begin position="1133"/>
        <end position="1160"/>
    </location>
</feature>
<evidence type="ECO:0000256" key="3">
    <source>
        <dbReference type="ARBA" id="ARBA00022701"/>
    </source>
</evidence>
<sequence length="1246" mass="139494">MMSKIPKPGSGLPPPSKRKPFGFSLNNNTPSDRDSVSSDASSENSRFSRTLSSDRISPSHTPTPPLSGPLSAINKQLSNGAVFRKPSLSKPSSANSSPILVPSERLSLSSPGKPLGTKKNSKISTFSNIPSPSFHSPSEQGGNFPPGSTLLSPKRLSVLKQHPPRPNSPAILSQFQVGDRVSVESMNLSGILRFLGATQFKPGTWAGVELDVEGTGKNDGIVDGVVYFTCPPKTGIFVLGHKLTKIQPDQTNTPMVNTNESVDSVSKDSNRSISKRRGVPPPGPISSTTSPVKRSSLLLLSPVNPVPNVTGARASRYIGMTAAQLKKVNSSPVSKTSPSAEASTLKSKRESARKSLPITQSGDLNATTKLSPSYSVPSPSSSPTSSKGPPTPSRSNSPVHSAVAMPTTEIIEEDMITQEFDSPTSGEYMTLEQANTKIQRLELKIEMLKSENEFFKLSSQQPSQIISPGDLGENAHDIVQTLSQVDELKKDLNDFRNLQDQWETVKMEQSDSIIQLELKVDQYLEEINVLKTERLNSQLESENRIKLETLAISEELTKQLDEKTAQISELQNTIDSMNAKLDEKILAETKLKEHTEIQREGDTANQELIISLQSELENKSIEVGKLTARLDRTKSDFEKDKSQLIETISRIQSEEKERIQTYKEQLATADNTNTDVCALEQKLEEFERIIKDQEEMVSQLRSAGSEAFDHYEGELQALKEENHSLQEQIKNIVDAGTQLESESDSLKLELEKAKTREEELKSETNALQEIVDNYQISNTKRKDEIQKLKAEVARLTENQTEGVEHNTQEKDTLLTELRELQSKFETLQKEREESLKQQESFKLVHASTEEELNQVKAACKEFATSQETWFAEKKELEAEISNIKRLLEEKDLEIARSAVNNSEKVQPTDTIKDLHGMIKEDSSQFESIIEEKNEEIRKLSSELEVLHSQLSAIELSKAHVQPIDEQDIPYEELRSKHDESLTQYNRLQTDYSALMDAQASLLEAHKQMEAECLKLMDEVERLHNESLEGDMIFSTDEVRSDESQLDDVEVNRLRGTLSEKQAIISQMKVQYKDDIRQLQKRLTDLEITKQKEIEMQSKDIAELESIVEHKIFREAELEEQIAELKKRVDHMDTTSQVSSKCEDEPLTERPEKNASNTKFSSLSESLADDLDTELYCELCDSAGHDILSCTAYPIDMNEYNGYESDVGDDSDRAYCDNCEEFDLHWTDECPNQDEVISCAHLLLTLP</sequence>
<evidence type="ECO:0000256" key="1">
    <source>
        <dbReference type="ARBA" id="ARBA00004245"/>
    </source>
</evidence>
<feature type="coiled-coil region" evidence="7">
    <location>
        <begin position="431"/>
        <end position="587"/>
    </location>
</feature>
<dbReference type="SUPFAM" id="SSF74924">
    <property type="entry name" value="Cap-Gly domain"/>
    <property type="match status" value="1"/>
</dbReference>
<dbReference type="Pfam" id="PF01302">
    <property type="entry name" value="CAP_GLY"/>
    <property type="match status" value="1"/>
</dbReference>
<feature type="compositionally biased region" description="Low complexity" evidence="8">
    <location>
        <begin position="86"/>
        <end position="98"/>
    </location>
</feature>
<keyword evidence="11" id="KW-1185">Reference proteome</keyword>
<evidence type="ECO:0000313" key="11">
    <source>
        <dbReference type="Proteomes" id="UP001479436"/>
    </source>
</evidence>
<keyword evidence="4" id="KW-0677">Repeat</keyword>
<reference evidence="10 11" key="1">
    <citation type="submission" date="2023-04" db="EMBL/GenBank/DDBJ databases">
        <title>Genome of Basidiobolus ranarum AG-B5.</title>
        <authorList>
            <person name="Stajich J.E."/>
            <person name="Carter-House D."/>
            <person name="Gryganskyi A."/>
        </authorList>
    </citation>
    <scope>NUCLEOTIDE SEQUENCE [LARGE SCALE GENOMIC DNA]</scope>
    <source>
        <strain evidence="10 11">AG-B5</strain>
    </source>
</reference>
<protein>
    <recommendedName>
        <fullName evidence="9">CAP-Gly domain-containing protein</fullName>
    </recommendedName>
</protein>
<keyword evidence="2" id="KW-0963">Cytoplasm</keyword>
<keyword evidence="5 7" id="KW-0175">Coiled coil</keyword>
<evidence type="ECO:0000256" key="8">
    <source>
        <dbReference type="SAM" id="MobiDB-lite"/>
    </source>
</evidence>
<feature type="domain" description="CAP-Gly" evidence="9">
    <location>
        <begin position="196"/>
        <end position="239"/>
    </location>
</feature>
<evidence type="ECO:0000256" key="6">
    <source>
        <dbReference type="ARBA" id="ARBA00023212"/>
    </source>
</evidence>
<dbReference type="PANTHER" id="PTHR18916">
    <property type="entry name" value="DYNACTIN 1-RELATED MICROTUBULE-BINDING"/>
    <property type="match status" value="1"/>
</dbReference>
<feature type="compositionally biased region" description="Low complexity" evidence="8">
    <location>
        <begin position="1"/>
        <end position="10"/>
    </location>
</feature>
<evidence type="ECO:0000256" key="2">
    <source>
        <dbReference type="ARBA" id="ARBA00022490"/>
    </source>
</evidence>
<accession>A0ABR2WBH4</accession>
<feature type="compositionally biased region" description="Basic and acidic residues" evidence="8">
    <location>
        <begin position="1140"/>
        <end position="1152"/>
    </location>
</feature>
<feature type="compositionally biased region" description="Polar residues" evidence="8">
    <location>
        <begin position="357"/>
        <end position="370"/>
    </location>
</feature>
<evidence type="ECO:0000256" key="5">
    <source>
        <dbReference type="ARBA" id="ARBA00023054"/>
    </source>
</evidence>
<gene>
    <name evidence="10" type="ORF">K7432_000277</name>
</gene>
<dbReference type="PANTHER" id="PTHR18916:SF83">
    <property type="entry name" value="TIP ELONGATION PROTEIN 1"/>
    <property type="match status" value="1"/>
</dbReference>